<organism evidence="5 6">
    <name type="scientific">Trichobilharzia regenti</name>
    <name type="common">Nasal bird schistosome</name>
    <dbReference type="NCBI Taxonomy" id="157069"/>
    <lineage>
        <taxon>Eukaryota</taxon>
        <taxon>Metazoa</taxon>
        <taxon>Spiralia</taxon>
        <taxon>Lophotrochozoa</taxon>
        <taxon>Platyhelminthes</taxon>
        <taxon>Trematoda</taxon>
        <taxon>Digenea</taxon>
        <taxon>Strigeidida</taxon>
        <taxon>Schistosomatoidea</taxon>
        <taxon>Schistosomatidae</taxon>
        <taxon>Trichobilharzia</taxon>
    </lineage>
</organism>
<sequence>MVDQFEACVTLLMLSPAKILGFRKLCTAATSVMEKMSRREKRNAKRAAAKTTLVKMRQERKRSKVDFDHYENSDISDYYIDGAFRKVFPYHFTFKAYAKHRWIGCKLLDVLQSEFRFTSDEVIERRCKLGAILVNDEKVDPDYIMSDSDLLSHRVHRHECPVLNLPIEFLHNSEDMLVINKPPSIPIHPCGQYTLNSITHILAKEHGLRPLRFVHRLDRMTSGLLLIAKNYDASVRLQTQIGNKEVTKYYICHVEGCFPHETKPENCDADFELHDGVVICDKPVGPISRKLGIHAVISESSGGKSARTHFMRLSYNPVTDTSLVICRLFTGRTHQIRVHVQYLGYPIVDDPLYNSTDWGELKGKGAEYGMTVDEVIEKLGNSRNREKYITVETNESSQKSLDPGVLTRLQSSVDPLCEDCKLTFKDPTMEHLILRLHAYRYSGSDWCYSAPLPKWAKDENNSDNLDNLIEEAVKKL</sequence>
<dbReference type="InterPro" id="IPR006224">
    <property type="entry name" value="PsdUridine_synth_RluA-like_CS"/>
</dbReference>
<keyword evidence="2" id="KW-0694">RNA-binding</keyword>
<proteinExistence type="inferred from homology"/>
<evidence type="ECO:0000259" key="4">
    <source>
        <dbReference type="Pfam" id="PF00849"/>
    </source>
</evidence>
<dbReference type="InterPro" id="IPR050188">
    <property type="entry name" value="RluA_PseudoU_synthase"/>
</dbReference>
<evidence type="ECO:0000256" key="3">
    <source>
        <dbReference type="RuleBase" id="RU362028"/>
    </source>
</evidence>
<evidence type="ECO:0000256" key="1">
    <source>
        <dbReference type="PIRSR" id="PIRSR606225-1"/>
    </source>
</evidence>
<comment type="catalytic activity">
    <reaction evidence="3">
        <text>a uridine in RNA = a pseudouridine in RNA</text>
        <dbReference type="Rhea" id="RHEA:48348"/>
        <dbReference type="Rhea" id="RHEA-COMP:12068"/>
        <dbReference type="Rhea" id="RHEA-COMP:12069"/>
        <dbReference type="ChEBI" id="CHEBI:65314"/>
        <dbReference type="ChEBI" id="CHEBI:65315"/>
    </reaction>
</comment>
<dbReference type="EC" id="5.4.99.-" evidence="3"/>
<dbReference type="WBParaSite" id="TREG1_61250.1">
    <property type="protein sequence ID" value="TREG1_61250.1"/>
    <property type="gene ID" value="TREG1_61250"/>
</dbReference>
<dbReference type="Gene3D" id="3.30.2350.10">
    <property type="entry name" value="Pseudouridine synthase"/>
    <property type="match status" value="1"/>
</dbReference>
<dbReference type="PROSITE" id="PS50889">
    <property type="entry name" value="S4"/>
    <property type="match status" value="1"/>
</dbReference>
<keyword evidence="3" id="KW-0413">Isomerase</keyword>
<dbReference type="CDD" id="cd02557">
    <property type="entry name" value="PseudoU_synth_ScRIB2"/>
    <property type="match status" value="1"/>
</dbReference>
<dbReference type="PROSITE" id="PS01129">
    <property type="entry name" value="PSI_RLU"/>
    <property type="match status" value="1"/>
</dbReference>
<reference evidence="6" key="2">
    <citation type="submission" date="2023-11" db="UniProtKB">
        <authorList>
            <consortium name="WormBaseParasite"/>
        </authorList>
    </citation>
    <scope>IDENTIFICATION</scope>
</reference>
<accession>A0AA85K4I9</accession>
<feature type="active site" evidence="1">
    <location>
        <position position="218"/>
    </location>
</feature>
<evidence type="ECO:0000313" key="5">
    <source>
        <dbReference type="Proteomes" id="UP000050795"/>
    </source>
</evidence>
<dbReference type="InterPro" id="IPR006225">
    <property type="entry name" value="PsdUridine_synth_RluC/D"/>
</dbReference>
<dbReference type="Proteomes" id="UP000050795">
    <property type="component" value="Unassembled WGS sequence"/>
</dbReference>
<dbReference type="InterPro" id="IPR006145">
    <property type="entry name" value="PsdUridine_synth_RsuA/RluA"/>
</dbReference>
<evidence type="ECO:0000313" key="6">
    <source>
        <dbReference type="WBParaSite" id="TREG1_61250.1"/>
    </source>
</evidence>
<dbReference type="PANTHER" id="PTHR21600:SF40">
    <property type="entry name" value="PSEUDOURIDYLATE SYNTHASE RPUSD2"/>
    <property type="match status" value="1"/>
</dbReference>
<evidence type="ECO:0000256" key="2">
    <source>
        <dbReference type="PROSITE-ProRule" id="PRU00182"/>
    </source>
</evidence>
<dbReference type="InterPro" id="IPR020103">
    <property type="entry name" value="PsdUridine_synth_cat_dom_sf"/>
</dbReference>
<dbReference type="NCBIfam" id="TIGR00005">
    <property type="entry name" value="rluA_subfam"/>
    <property type="match status" value="1"/>
</dbReference>
<dbReference type="Pfam" id="PF00849">
    <property type="entry name" value="PseudoU_synth_2"/>
    <property type="match status" value="1"/>
</dbReference>
<dbReference type="AlphaFoldDB" id="A0AA85K4I9"/>
<dbReference type="SUPFAM" id="SSF55120">
    <property type="entry name" value="Pseudouridine synthase"/>
    <property type="match status" value="1"/>
</dbReference>
<dbReference type="GO" id="GO:0009982">
    <property type="term" value="F:pseudouridine synthase activity"/>
    <property type="evidence" value="ECO:0007669"/>
    <property type="project" value="InterPro"/>
</dbReference>
<protein>
    <recommendedName>
        <fullName evidence="3">Pseudouridine synthase</fullName>
        <ecNumber evidence="3">5.4.99.-</ecNumber>
    </recommendedName>
</protein>
<dbReference type="PANTHER" id="PTHR21600">
    <property type="entry name" value="MITOCHONDRIAL RNA PSEUDOURIDINE SYNTHASE"/>
    <property type="match status" value="1"/>
</dbReference>
<comment type="function">
    <text evidence="3">Responsible for synthesis of pseudouridine from uracil.</text>
</comment>
<name>A0AA85K4I9_TRIRE</name>
<comment type="similarity">
    <text evidence="3">Belongs to the pseudouridine synthase RluA family.</text>
</comment>
<dbReference type="GO" id="GO:0000455">
    <property type="term" value="P:enzyme-directed rRNA pseudouridine synthesis"/>
    <property type="evidence" value="ECO:0007669"/>
    <property type="project" value="TreeGrafter"/>
</dbReference>
<feature type="domain" description="Pseudouridine synthase RsuA/RluA-like" evidence="4">
    <location>
        <begin position="175"/>
        <end position="341"/>
    </location>
</feature>
<keyword evidence="5" id="KW-1185">Reference proteome</keyword>
<reference evidence="5" key="1">
    <citation type="submission" date="2022-06" db="EMBL/GenBank/DDBJ databases">
        <authorList>
            <person name="Berger JAMES D."/>
            <person name="Berger JAMES D."/>
        </authorList>
    </citation>
    <scope>NUCLEOTIDE SEQUENCE [LARGE SCALE GENOMIC DNA]</scope>
</reference>
<dbReference type="GO" id="GO:0003723">
    <property type="term" value="F:RNA binding"/>
    <property type="evidence" value="ECO:0007669"/>
    <property type="project" value="UniProtKB-KW"/>
</dbReference>